<dbReference type="PANTHER" id="PTHR40265">
    <property type="entry name" value="BLL2707 PROTEIN"/>
    <property type="match status" value="1"/>
</dbReference>
<dbReference type="Proteomes" id="UP000236584">
    <property type="component" value="Chromosome"/>
</dbReference>
<dbReference type="Gene3D" id="3.10.180.10">
    <property type="entry name" value="2,3-Dihydroxybiphenyl 1,2-Dioxygenase, domain 1"/>
    <property type="match status" value="1"/>
</dbReference>
<proteinExistence type="predicted"/>
<dbReference type="KEGG" id="srub:C2R22_11425"/>
<sequence length="270" mass="29197">MQLDHVAFGWDDLTPVRDALDHVGLPFDHGGTHADGTTHMALTGFADGSYLEYIAPTEGTDPVDAGFWPEALAARAGPAAWCVRVEDIVREAKRAIDAGFCIEGPIHGSRDRPDGRRVEWDQVFERVDSPDRWLLPFPIVDRTPRHWRVAETADVTALTGLDTVVLGVRSTDDAAALFDRRYRTAGPTPIDTGAVDGDASVVPGAPVAFVPASESRLDGLGARPVAVLLGTDDLGAARTAYELTPTVEWGGRRLAWFDHDLLRGRVGIVE</sequence>
<gene>
    <name evidence="2" type="ORF">C2R22_11425</name>
</gene>
<organism evidence="2 3">
    <name type="scientific">Salinigranum rubrum</name>
    <dbReference type="NCBI Taxonomy" id="755307"/>
    <lineage>
        <taxon>Archaea</taxon>
        <taxon>Methanobacteriati</taxon>
        <taxon>Methanobacteriota</taxon>
        <taxon>Stenosarchaea group</taxon>
        <taxon>Halobacteria</taxon>
        <taxon>Halobacteriales</taxon>
        <taxon>Haloferacaceae</taxon>
        <taxon>Salinigranum</taxon>
    </lineage>
</organism>
<dbReference type="PROSITE" id="PS51819">
    <property type="entry name" value="VOC"/>
    <property type="match status" value="1"/>
</dbReference>
<keyword evidence="3" id="KW-1185">Reference proteome</keyword>
<dbReference type="EMBL" id="CP026309">
    <property type="protein sequence ID" value="AUV82183.1"/>
    <property type="molecule type" value="Genomic_DNA"/>
</dbReference>
<accession>A0A2I8VJS0</accession>
<name>A0A2I8VJS0_9EURY</name>
<dbReference type="AlphaFoldDB" id="A0A2I8VJS0"/>
<dbReference type="OrthoDB" id="266164at2157"/>
<evidence type="ECO:0000313" key="2">
    <source>
        <dbReference type="EMBL" id="AUV82183.1"/>
    </source>
</evidence>
<feature type="domain" description="VOC" evidence="1">
    <location>
        <begin position="2"/>
        <end position="140"/>
    </location>
</feature>
<dbReference type="GeneID" id="35592710"/>
<evidence type="ECO:0000313" key="3">
    <source>
        <dbReference type="Proteomes" id="UP000236584"/>
    </source>
</evidence>
<dbReference type="SUPFAM" id="SSF54593">
    <property type="entry name" value="Glyoxalase/Bleomycin resistance protein/Dihydroxybiphenyl dioxygenase"/>
    <property type="match status" value="1"/>
</dbReference>
<dbReference type="InterPro" id="IPR025870">
    <property type="entry name" value="Glyoxalase-like_dom"/>
</dbReference>
<dbReference type="InterPro" id="IPR029068">
    <property type="entry name" value="Glyas_Bleomycin-R_OHBP_Dase"/>
</dbReference>
<protein>
    <submittedName>
        <fullName evidence="2">VOC family protein</fullName>
    </submittedName>
</protein>
<dbReference type="InterPro" id="IPR037523">
    <property type="entry name" value="VOC_core"/>
</dbReference>
<evidence type="ECO:0000259" key="1">
    <source>
        <dbReference type="PROSITE" id="PS51819"/>
    </source>
</evidence>
<dbReference type="PANTHER" id="PTHR40265:SF1">
    <property type="entry name" value="GLYOXALASE-LIKE DOMAIN-CONTAINING PROTEIN"/>
    <property type="match status" value="1"/>
</dbReference>
<reference evidence="2 3" key="1">
    <citation type="submission" date="2018-01" db="EMBL/GenBank/DDBJ databases">
        <title>Complete genome sequence of Salinigranum rubrum GX10T, an extremely halophilic archaeon isolated from a marine solar saltern.</title>
        <authorList>
            <person name="Han S."/>
        </authorList>
    </citation>
    <scope>NUCLEOTIDE SEQUENCE [LARGE SCALE GENOMIC DNA]</scope>
    <source>
        <strain evidence="2 3">GX10</strain>
    </source>
</reference>
<dbReference type="RefSeq" id="WP_103425872.1">
    <property type="nucleotide sequence ID" value="NZ_CP026309.1"/>
</dbReference>
<dbReference type="Pfam" id="PF13468">
    <property type="entry name" value="Glyoxalase_3"/>
    <property type="match status" value="1"/>
</dbReference>